<feature type="compositionally biased region" description="Polar residues" evidence="1">
    <location>
        <begin position="146"/>
        <end position="179"/>
    </location>
</feature>
<proteinExistence type="predicted"/>
<reference evidence="2 3" key="1">
    <citation type="submission" date="2024-01" db="EMBL/GenBank/DDBJ databases">
        <title>The genomes of 5 underutilized Papilionoideae crops provide insights into root nodulation and disease resistanc.</title>
        <authorList>
            <person name="Jiang F."/>
        </authorList>
    </citation>
    <scope>NUCLEOTIDE SEQUENCE [LARGE SCALE GENOMIC DNA]</scope>
    <source>
        <strain evidence="2">DUOXIRENSHENG_FW03</strain>
        <tissue evidence="2">Leaves</tissue>
    </source>
</reference>
<accession>A0AAN9SJA5</accession>
<gene>
    <name evidence="2" type="ORF">VNO78_15714</name>
</gene>
<dbReference type="AlphaFoldDB" id="A0AAN9SJA5"/>
<evidence type="ECO:0000313" key="2">
    <source>
        <dbReference type="EMBL" id="KAK7395168.1"/>
    </source>
</evidence>
<feature type="region of interest" description="Disordered" evidence="1">
    <location>
        <begin position="139"/>
        <end position="221"/>
    </location>
</feature>
<evidence type="ECO:0000313" key="3">
    <source>
        <dbReference type="Proteomes" id="UP001386955"/>
    </source>
</evidence>
<comment type="caution">
    <text evidence="2">The sequence shown here is derived from an EMBL/GenBank/DDBJ whole genome shotgun (WGS) entry which is preliminary data.</text>
</comment>
<evidence type="ECO:0000256" key="1">
    <source>
        <dbReference type="SAM" id="MobiDB-lite"/>
    </source>
</evidence>
<name>A0AAN9SJA5_PSOTE</name>
<dbReference type="Proteomes" id="UP001386955">
    <property type="component" value="Unassembled WGS sequence"/>
</dbReference>
<dbReference type="PANTHER" id="PTHR35117">
    <property type="entry name" value="MYOSIN-M HEAVY PROTEIN"/>
    <property type="match status" value="1"/>
</dbReference>
<feature type="compositionally biased region" description="Polar residues" evidence="1">
    <location>
        <begin position="211"/>
        <end position="221"/>
    </location>
</feature>
<protein>
    <submittedName>
        <fullName evidence="2">Uncharacterized protein</fullName>
    </submittedName>
</protein>
<dbReference type="PANTHER" id="PTHR35117:SF1">
    <property type="entry name" value="MYOSIN-M HEAVY PROTEIN"/>
    <property type="match status" value="1"/>
</dbReference>
<dbReference type="EMBL" id="JAYMYS010000004">
    <property type="protein sequence ID" value="KAK7395168.1"/>
    <property type="molecule type" value="Genomic_DNA"/>
</dbReference>
<feature type="compositionally biased region" description="Low complexity" evidence="1">
    <location>
        <begin position="261"/>
        <end position="270"/>
    </location>
</feature>
<organism evidence="2 3">
    <name type="scientific">Psophocarpus tetragonolobus</name>
    <name type="common">Winged bean</name>
    <name type="synonym">Dolichos tetragonolobus</name>
    <dbReference type="NCBI Taxonomy" id="3891"/>
    <lineage>
        <taxon>Eukaryota</taxon>
        <taxon>Viridiplantae</taxon>
        <taxon>Streptophyta</taxon>
        <taxon>Embryophyta</taxon>
        <taxon>Tracheophyta</taxon>
        <taxon>Spermatophyta</taxon>
        <taxon>Magnoliopsida</taxon>
        <taxon>eudicotyledons</taxon>
        <taxon>Gunneridae</taxon>
        <taxon>Pentapetalae</taxon>
        <taxon>rosids</taxon>
        <taxon>fabids</taxon>
        <taxon>Fabales</taxon>
        <taxon>Fabaceae</taxon>
        <taxon>Papilionoideae</taxon>
        <taxon>50 kb inversion clade</taxon>
        <taxon>NPAAA clade</taxon>
        <taxon>indigoferoid/millettioid clade</taxon>
        <taxon>Phaseoleae</taxon>
        <taxon>Psophocarpus</taxon>
    </lineage>
</organism>
<sequence length="490" mass="53382">MAGGKQTKARKPEVFGKGKVTPTQIAFIVDRYLCDHNFSSTRSTFRNEASSLIANSPIHEAPKTLLTLGEMLDEYICLKEQKVMLDQERALVEQEKNRVQMLLQGMQNVMTAYNASGNLPAPAPAAKSAVVAVPQPTFIYKPQPGNPTSMQNKSNTLSLPQSSHSNAEGGNFSTPTLNVSDRKRKDAKPVDAPSAAKKSRGRSSNRKVVVQGQNALQQSHNTVNSMVAQPSAIQSSTENCIPMESQIQGSNVAKCLFNQSTTSVPSNSPVPKTPPRAKSSHSDTHISPAEISSVATCSHAVTPNRCTVISTKRVMVSPAKQMAYIEMSRCISPVKTNSEKVSKRDHVRSRLNFDAADVRESLDNPLPNEISTSESEKELDIFDIDFPNFDALGMDFCFTEMLNDLDFSGEGVDFSCQPTSSPSMDAVSGSSHEYNDNHATPEFSTVAEVICEKDMKILGPDCLTAMKSVKKSITVISPGKFIFQFFCTLL</sequence>
<feature type="compositionally biased region" description="Basic and acidic residues" evidence="1">
    <location>
        <begin position="180"/>
        <end position="189"/>
    </location>
</feature>
<keyword evidence="3" id="KW-1185">Reference proteome</keyword>
<feature type="region of interest" description="Disordered" evidence="1">
    <location>
        <begin position="261"/>
        <end position="285"/>
    </location>
</feature>